<protein>
    <submittedName>
        <fullName evidence="2">Uncharacterized protein</fullName>
    </submittedName>
</protein>
<dbReference type="AlphaFoldDB" id="A0A0C9W3F7"/>
<dbReference type="HOGENOM" id="CLU_026452_1_0_1"/>
<reference evidence="2 3" key="1">
    <citation type="submission" date="2014-04" db="EMBL/GenBank/DDBJ databases">
        <title>Evolutionary Origins and Diversification of the Mycorrhizal Mutualists.</title>
        <authorList>
            <consortium name="DOE Joint Genome Institute"/>
            <consortium name="Mycorrhizal Genomics Consortium"/>
            <person name="Kohler A."/>
            <person name="Kuo A."/>
            <person name="Nagy L.G."/>
            <person name="Floudas D."/>
            <person name="Copeland A."/>
            <person name="Barry K.W."/>
            <person name="Cichocki N."/>
            <person name="Veneault-Fourrey C."/>
            <person name="LaButti K."/>
            <person name="Lindquist E.A."/>
            <person name="Lipzen A."/>
            <person name="Lundell T."/>
            <person name="Morin E."/>
            <person name="Murat C."/>
            <person name="Riley R."/>
            <person name="Ohm R."/>
            <person name="Sun H."/>
            <person name="Tunlid A."/>
            <person name="Henrissat B."/>
            <person name="Grigoriev I.V."/>
            <person name="Hibbett D.S."/>
            <person name="Martin F."/>
        </authorList>
    </citation>
    <scope>NUCLEOTIDE SEQUENCE [LARGE SCALE GENOMIC DNA]</scope>
    <source>
        <strain evidence="2 3">MD-312</strain>
    </source>
</reference>
<organism evidence="2 3">
    <name type="scientific">Hydnomerulius pinastri MD-312</name>
    <dbReference type="NCBI Taxonomy" id="994086"/>
    <lineage>
        <taxon>Eukaryota</taxon>
        <taxon>Fungi</taxon>
        <taxon>Dikarya</taxon>
        <taxon>Basidiomycota</taxon>
        <taxon>Agaricomycotina</taxon>
        <taxon>Agaricomycetes</taxon>
        <taxon>Agaricomycetidae</taxon>
        <taxon>Boletales</taxon>
        <taxon>Boletales incertae sedis</taxon>
        <taxon>Leucogyrophana</taxon>
    </lineage>
</organism>
<dbReference type="EMBL" id="KN839870">
    <property type="protein sequence ID" value="KIJ60683.1"/>
    <property type="molecule type" value="Genomic_DNA"/>
</dbReference>
<dbReference type="OrthoDB" id="2677129at2759"/>
<sequence length="761" mass="85474">MPGTKFTNAQLAILEKALPEYRKISGKNKKSQKDTIATCVVSEVVCSEDRSDPIAMAKLTVLVKNWLANCARAHKTEDAFFKKISWYSVFLSMKSEDIKKEAAKLTSIAPGMPVTAEEMEEYQSLAEEWNTKGVPKDVQMKEIQRHLAPFLWQLTESMFGRFGIRMIMLWGYENDQGVIVQGHHDHNDRLDGPAFTKTHKDWLDEPIGANWQGYLVNVFKGASADAPVHSTKDPLVTISPEGMPMLPEIDYSSAKLETLKRILREFLNACYQRVLGSAKAKVPWKQIHGDLSQFVDPDGDFLPDDVVIQDPLHMLQDHVTRILHHWKARQDAASADVTFEFKASLAPSSAQEATQKETPRKPCGAVALPSPPETDRSPRPTKTKQKLSKSTVIPTSTPSRQSSDDDSDGDDAEALPSLPARQRSTKAGSPGSLHHAHEDFEHQIEFLKTLSDETDFKDMVQKLCLAPANKTKLDIKIPGKVNWNHKTRSFSLGPASHKWSPVHIELFGADIFCQFGEPQGRPSLLRYALFTGMLLWDHDILSGKVDLTDTYPSIPKGLKGAGKVIAMEAINNHILPWCHWVARLLQEVRSKSILARPLRSPADAKGSWVKTQEFLFSLSSQADYRKLVMRLDILEDSDEHIGNSIPFKFSWDSKLHHVSEDIHRRPHTWLKKILKVKTSPTNGPTHRRDFMALHTMFLGMVLRDIQMSKSIDKVTCAYPSIPTGVINTGVSAVDINAMYEWCTARLLEIKPPLPKTSRSAH</sequence>
<feature type="compositionally biased region" description="Polar residues" evidence="1">
    <location>
        <begin position="388"/>
        <end position="401"/>
    </location>
</feature>
<evidence type="ECO:0000313" key="2">
    <source>
        <dbReference type="EMBL" id="KIJ60683.1"/>
    </source>
</evidence>
<accession>A0A0C9W3F7</accession>
<feature type="region of interest" description="Disordered" evidence="1">
    <location>
        <begin position="346"/>
        <end position="434"/>
    </location>
</feature>
<feature type="compositionally biased region" description="Acidic residues" evidence="1">
    <location>
        <begin position="404"/>
        <end position="413"/>
    </location>
</feature>
<evidence type="ECO:0000256" key="1">
    <source>
        <dbReference type="SAM" id="MobiDB-lite"/>
    </source>
</evidence>
<name>A0A0C9W3F7_9AGAM</name>
<proteinExistence type="predicted"/>
<gene>
    <name evidence="2" type="ORF">HYDPIDRAFT_32104</name>
</gene>
<evidence type="ECO:0000313" key="3">
    <source>
        <dbReference type="Proteomes" id="UP000053820"/>
    </source>
</evidence>
<dbReference type="Proteomes" id="UP000053820">
    <property type="component" value="Unassembled WGS sequence"/>
</dbReference>
<keyword evidence="3" id="KW-1185">Reference proteome</keyword>